<keyword evidence="3" id="KW-1185">Reference proteome</keyword>
<dbReference type="eggNOG" id="ENOG5032JA1">
    <property type="taxonomic scope" value="Bacteria"/>
</dbReference>
<dbReference type="AlphaFoldDB" id="A0A077ASH0"/>
<dbReference type="STRING" id="91604.ID47_04405"/>
<protein>
    <submittedName>
        <fullName evidence="2">Uncharacterized protein</fullName>
    </submittedName>
</protein>
<feature type="region of interest" description="Disordered" evidence="1">
    <location>
        <begin position="419"/>
        <end position="466"/>
    </location>
</feature>
<accession>A0A077ASH0</accession>
<dbReference type="SUPFAM" id="SSF56112">
    <property type="entry name" value="Protein kinase-like (PK-like)"/>
    <property type="match status" value="1"/>
</dbReference>
<evidence type="ECO:0000256" key="1">
    <source>
        <dbReference type="SAM" id="MobiDB-lite"/>
    </source>
</evidence>
<reference evidence="2 3" key="1">
    <citation type="submission" date="2014-07" db="EMBL/GenBank/DDBJ databases">
        <title>Comparative genomic insights into amoeba endosymbionts belonging to the families of Holosporaceae and Candidatus Midichloriaceae within Rickettsiales.</title>
        <authorList>
            <person name="Wang Z."/>
            <person name="Wu M."/>
        </authorList>
    </citation>
    <scope>NUCLEOTIDE SEQUENCE [LARGE SCALE GENOMIC DNA]</scope>
    <source>
        <strain evidence="2">PRA3</strain>
    </source>
</reference>
<evidence type="ECO:0000313" key="2">
    <source>
        <dbReference type="EMBL" id="AIK96147.1"/>
    </source>
</evidence>
<dbReference type="HOGENOM" id="CLU_462867_0_0_5"/>
<organism evidence="2 3">
    <name type="scientific">Candidatus Odyssella acanthamoebae</name>
    <dbReference type="NCBI Taxonomy" id="91604"/>
    <lineage>
        <taxon>Bacteria</taxon>
        <taxon>Pseudomonadati</taxon>
        <taxon>Pseudomonadota</taxon>
        <taxon>Alphaproteobacteria</taxon>
        <taxon>Holosporales</taxon>
        <taxon>Candidatus Paracaedibacteraceae</taxon>
        <taxon>Candidatus Odyssella</taxon>
    </lineage>
</organism>
<dbReference type="KEGG" id="paca:ID47_04405"/>
<dbReference type="InterPro" id="IPR011009">
    <property type="entry name" value="Kinase-like_dom_sf"/>
</dbReference>
<dbReference type="RefSeq" id="WP_038464202.1">
    <property type="nucleotide sequence ID" value="NZ_CP008941.1"/>
</dbReference>
<proteinExistence type="predicted"/>
<feature type="compositionally biased region" description="Low complexity" evidence="1">
    <location>
        <begin position="421"/>
        <end position="440"/>
    </location>
</feature>
<gene>
    <name evidence="2" type="ORF">ID47_04405</name>
</gene>
<dbReference type="OrthoDB" id="9814110at2"/>
<evidence type="ECO:0000313" key="3">
    <source>
        <dbReference type="Proteomes" id="UP000028926"/>
    </source>
</evidence>
<dbReference type="Proteomes" id="UP000028926">
    <property type="component" value="Chromosome"/>
</dbReference>
<name>A0A077ASH0_9PROT</name>
<sequence length="589" mass="66057">MSLMTLSEITFAADDLFPIAPTSPAQAISHLSVRGALEEHNQIRFNRSEAFEEAVGRQKFAADLPENLKQILKTHTKSNEFSKTEVVQALFKLIDPNMEVKQVEKLEGGFVSGQIYRVQSRDVKSKQTKVFYIKYLRTKPILVSKGRTYGEEANLRYLAQASHLKYMRQHIDIILPTASYEYQVKDERKIFMILPSAEGESLSKLVQSNNLDAINQVFAALGSALGKVHLHYQFFPGVNGSKTPKIKQDFINVSVPSHGDLHGDNVFYNDSTQRIAFIDVETMANSFDEKDQANSPLCYDMLYMMLMSPKKFGEFMPKNNWVPFLNMFKSYVEVYPVEQRQGLYDYLIYCLQRVDKIEFVDIFKYFNFTKKFGRTEVKEAKILAQNLHSSKIEFVKQLNVGRDWKKECTETIENIYLNKEPSATSKASSPPSNRPSPNAKLSPARSRAFTAPVSSSTNSSSPKVPAKLPLPVTPTVVGATHKVVPLPVKSKEVGAINKLTLSPVVSKITVETHNVIPLPVKPKGVGATNKVTPLSVTPKVVSEMNKVVALNNTSLTSTTPQRQDIRDLRKRFESLPNPGGGKVLSTKKN</sequence>
<dbReference type="EMBL" id="CP008941">
    <property type="protein sequence ID" value="AIK96147.1"/>
    <property type="molecule type" value="Genomic_DNA"/>
</dbReference>